<dbReference type="Proteomes" id="UP000315295">
    <property type="component" value="Unassembled WGS sequence"/>
</dbReference>
<organism evidence="2 3">
    <name type="scientific">Malus baccata</name>
    <name type="common">Siberian crab apple</name>
    <name type="synonym">Pyrus baccata</name>
    <dbReference type="NCBI Taxonomy" id="106549"/>
    <lineage>
        <taxon>Eukaryota</taxon>
        <taxon>Viridiplantae</taxon>
        <taxon>Streptophyta</taxon>
        <taxon>Embryophyta</taxon>
        <taxon>Tracheophyta</taxon>
        <taxon>Spermatophyta</taxon>
        <taxon>Magnoliopsida</taxon>
        <taxon>eudicotyledons</taxon>
        <taxon>Gunneridae</taxon>
        <taxon>Pentapetalae</taxon>
        <taxon>rosids</taxon>
        <taxon>fabids</taxon>
        <taxon>Rosales</taxon>
        <taxon>Rosaceae</taxon>
        <taxon>Amygdaloideae</taxon>
        <taxon>Maleae</taxon>
        <taxon>Malus</taxon>
    </lineage>
</organism>
<protein>
    <submittedName>
        <fullName evidence="2">Uncharacterized protein</fullName>
    </submittedName>
</protein>
<accession>A0A540LXU2</accession>
<gene>
    <name evidence="2" type="ORF">C1H46_023076</name>
</gene>
<name>A0A540LXU2_MALBA</name>
<reference evidence="2 3" key="1">
    <citation type="journal article" date="2019" name="G3 (Bethesda)">
        <title>Sequencing of a Wild Apple (Malus baccata) Genome Unravels the Differences Between Cultivated and Wild Apple Species Regarding Disease Resistance and Cold Tolerance.</title>
        <authorList>
            <person name="Chen X."/>
        </authorList>
    </citation>
    <scope>NUCLEOTIDE SEQUENCE [LARGE SCALE GENOMIC DNA]</scope>
    <source>
        <strain evidence="3">cv. Shandingzi</strain>
        <tissue evidence="2">Leaves</tissue>
    </source>
</reference>
<dbReference type="EMBL" id="VIEB01000423">
    <property type="protein sequence ID" value="TQD91325.1"/>
    <property type="molecule type" value="Genomic_DNA"/>
</dbReference>
<dbReference type="AlphaFoldDB" id="A0A540LXU2"/>
<evidence type="ECO:0000313" key="2">
    <source>
        <dbReference type="EMBL" id="TQD91325.1"/>
    </source>
</evidence>
<comment type="caution">
    <text evidence="2">The sequence shown here is derived from an EMBL/GenBank/DDBJ whole genome shotgun (WGS) entry which is preliminary data.</text>
</comment>
<evidence type="ECO:0000256" key="1">
    <source>
        <dbReference type="SAM" id="MobiDB-lite"/>
    </source>
</evidence>
<keyword evidence="3" id="KW-1185">Reference proteome</keyword>
<evidence type="ECO:0000313" key="3">
    <source>
        <dbReference type="Proteomes" id="UP000315295"/>
    </source>
</evidence>
<proteinExistence type="predicted"/>
<sequence>MNREEAEAHTYNQEIEGDCDRGASPHPAPYASLDCSQQWPIGADLDRSGAVHPATIRAAFLVVTEKHQVGGVWEHENQWQGHLSYLDLSKNLSPTDNYVELTIPLFGQKAIRLAKCSPLRFLDLN</sequence>
<feature type="region of interest" description="Disordered" evidence="1">
    <location>
        <begin position="1"/>
        <end position="31"/>
    </location>
</feature>